<organism evidence="2 3">
    <name type="scientific">Orbilia blumenaviensis</name>
    <dbReference type="NCBI Taxonomy" id="1796055"/>
    <lineage>
        <taxon>Eukaryota</taxon>
        <taxon>Fungi</taxon>
        <taxon>Dikarya</taxon>
        <taxon>Ascomycota</taxon>
        <taxon>Pezizomycotina</taxon>
        <taxon>Orbiliomycetes</taxon>
        <taxon>Orbiliales</taxon>
        <taxon>Orbiliaceae</taxon>
        <taxon>Orbilia</taxon>
    </lineage>
</organism>
<feature type="compositionally biased region" description="Low complexity" evidence="1">
    <location>
        <begin position="110"/>
        <end position="144"/>
    </location>
</feature>
<reference evidence="2 3" key="1">
    <citation type="submission" date="2019-10" db="EMBL/GenBank/DDBJ databases">
        <authorList>
            <person name="Palmer J.M."/>
        </authorList>
    </citation>
    <scope>NUCLEOTIDE SEQUENCE [LARGE SCALE GENOMIC DNA]</scope>
    <source>
        <strain evidence="2 3">TWF730</strain>
    </source>
</reference>
<evidence type="ECO:0000256" key="1">
    <source>
        <dbReference type="SAM" id="MobiDB-lite"/>
    </source>
</evidence>
<feature type="region of interest" description="Disordered" evidence="1">
    <location>
        <begin position="1"/>
        <end position="75"/>
    </location>
</feature>
<gene>
    <name evidence="2" type="ORF">TWF730_008251</name>
</gene>
<dbReference type="EMBL" id="JAVHNS010000005">
    <property type="protein sequence ID" value="KAK6353827.1"/>
    <property type="molecule type" value="Genomic_DNA"/>
</dbReference>
<sequence length="298" mass="32620">MDSVTAVVQQQQSSSFDHPSPLLLPERLNLEDSDGITSLSNTSKPFPSVSGSAATSGTPGTSGFTPLPTRPSVITNKMAPYNCIPRSEAKDSKRLLTRLPSIKNERRTKTSSGSSTPDLSRSSSTTTSTTPVLSPESISDSLSSHSSSEISCYKVVGRKRSMDSIASSDNSSQYSCLTKDDQYLLHLKDVEGMSCWSDIAERMCQKGYFVQQRGLRTRYCILKRDLDLSLQRSMENLVNIQSEVDEVLGSSSCPVRRLASFKNKKIGGNLRVYDEEDEAVDPRVWDDLAASLQASGLR</sequence>
<evidence type="ECO:0000313" key="2">
    <source>
        <dbReference type="EMBL" id="KAK6353827.1"/>
    </source>
</evidence>
<feature type="compositionally biased region" description="Polar residues" evidence="1">
    <location>
        <begin position="35"/>
        <end position="45"/>
    </location>
</feature>
<keyword evidence="3" id="KW-1185">Reference proteome</keyword>
<comment type="caution">
    <text evidence="2">The sequence shown here is derived from an EMBL/GenBank/DDBJ whole genome shotgun (WGS) entry which is preliminary data.</text>
</comment>
<evidence type="ECO:0000313" key="3">
    <source>
        <dbReference type="Proteomes" id="UP001373714"/>
    </source>
</evidence>
<proteinExistence type="predicted"/>
<protein>
    <submittedName>
        <fullName evidence="2">Uncharacterized protein</fullName>
    </submittedName>
</protein>
<dbReference type="AlphaFoldDB" id="A0AAV9V1R4"/>
<feature type="region of interest" description="Disordered" evidence="1">
    <location>
        <begin position="92"/>
        <end position="144"/>
    </location>
</feature>
<feature type="compositionally biased region" description="Low complexity" evidence="1">
    <location>
        <begin position="1"/>
        <end position="15"/>
    </location>
</feature>
<dbReference type="Proteomes" id="UP001373714">
    <property type="component" value="Unassembled WGS sequence"/>
</dbReference>
<name>A0AAV9V1R4_9PEZI</name>
<feature type="compositionally biased region" description="Low complexity" evidence="1">
    <location>
        <begin position="47"/>
        <end position="67"/>
    </location>
</feature>
<accession>A0AAV9V1R4</accession>